<proteinExistence type="predicted"/>
<dbReference type="PANTHER" id="PTHR43024:SF1">
    <property type="entry name" value="UDP-N-ACETYLMURAMOYL-TRIPEPTIDE--D-ALANYL-D-ALANINE LIGASE"/>
    <property type="match status" value="1"/>
</dbReference>
<keyword evidence="3" id="KW-0067">ATP-binding</keyword>
<dbReference type="Gene3D" id="3.40.1190.10">
    <property type="entry name" value="Mur-like, catalytic domain"/>
    <property type="match status" value="1"/>
</dbReference>
<dbReference type="SUPFAM" id="SSF53244">
    <property type="entry name" value="MurD-like peptide ligases, peptide-binding domain"/>
    <property type="match status" value="1"/>
</dbReference>
<dbReference type="InterPro" id="IPR004101">
    <property type="entry name" value="Mur_ligase_C"/>
</dbReference>
<keyword evidence="7" id="KW-1185">Reference proteome</keyword>
<gene>
    <name evidence="6" type="ORF">SAMN06296065_1203</name>
</gene>
<dbReference type="InterPro" id="IPR036615">
    <property type="entry name" value="Mur_ligase_C_dom_sf"/>
</dbReference>
<sequence>MSDRFSALRAAAAHIRPVVTDAGALFVLFFSWTDGSRQATVITSTAASLDDAWQQGIECVEASGVEPRWLRLDWIDAFEPSHWGAVRQQLSRIKRNYFRLGLSLSPDFRHAFLETELNANAMLYGGAQESNAVLNENNFRIYARKRHGLEQVDFGDQAPIWLFTTSGLFVDEGGELHRIQGGGGLEAGRRVVERLDAHQVLRLIIAGSTYLAMQVQEDGRFNYGWHPCFDRPIPAYNSLRHASTLYAMLEAWSVTRDAVLKAAIDRALRCLTETLIARLSLPDGCEAAFLVDTGAEIKLGGNAVAVLALCKHAELTGDRQHVLLMEALAEGILYMQDKESGRFTHVLAYPGLQVKQDFRIIYYDGEAAFSLMRLYAFSGNARWLAAVERAFEHFLRAEHWKAHDHWLGYCVDELTRYRPKERYYCIGLDNVRDYLDFVANRVTTFPTLLELMTAAEKMLCRLQRDARCRQLLDDFDVALFYKALHRRARHLLNGHFWPELAMFYRNPARIVGSFFIRHHAFRVRIDDVEHYLSGLVAYRQHLLDAAGREGAALLEQSARHWRAADVARATGGIWTVPPEAGWTAQGLCIFGPTMRPGEMVVAAPDTTGKGVKPRQIRKLASSPAAVITQDAGDAKSLGAPVLQVKDTGDAILSLGRYARERMSGKVVAVTGTAGKTTTVAMLAQALSAFGTVGQTRFNANLPHGVAWNLASVPWDAPHTVLELAIGRMEQNARLASPDIAIFTNILPAHLEYHRDLATIAARKSRIFSGMKPGGIAILNRDMAEWHHVQLQARSRGLDVFNYGRCADADFRLIDYDPAARRVVADIRGCPVEYTLGAGGEHMALNSLATLSAVSLLGRDISAAIAALQTFKPVAGRGSEMRLQLNGRNIHLIDETYNASPGSMEAAFALLGTTPTKGRRIAVLGEMLELGPDAPEYHTQLAASCVKNRIDEIYTLGDLFDGFWKNLPPGARGGRPKSLDVLKAMLNTQIEEGDVILLKGSHATRLYDVANWFVERGQPHTGSC</sequence>
<dbReference type="SUPFAM" id="SSF48208">
    <property type="entry name" value="Six-hairpin glycosidases"/>
    <property type="match status" value="1"/>
</dbReference>
<dbReference type="Pfam" id="PF02875">
    <property type="entry name" value="Mur_ligase_C"/>
    <property type="match status" value="1"/>
</dbReference>
<evidence type="ECO:0000256" key="1">
    <source>
        <dbReference type="ARBA" id="ARBA00022598"/>
    </source>
</evidence>
<dbReference type="InterPro" id="IPR051046">
    <property type="entry name" value="MurCDEF_CellWall_CoF430Synth"/>
</dbReference>
<dbReference type="CDD" id="cd01983">
    <property type="entry name" value="SIMIBI"/>
    <property type="match status" value="1"/>
</dbReference>
<dbReference type="PANTHER" id="PTHR43024">
    <property type="entry name" value="UDP-N-ACETYLMURAMOYL-TRIPEPTIDE--D-ALANYL-D-ALANINE LIGASE"/>
    <property type="match status" value="1"/>
</dbReference>
<protein>
    <submittedName>
        <fullName evidence="6">UDP-N-acetylmuramoyl-tripeptide--D-alanyl-D-alanine ligase</fullName>
    </submittedName>
</protein>
<dbReference type="RefSeq" id="WP_283407098.1">
    <property type="nucleotide sequence ID" value="NZ_FXUI01000020.1"/>
</dbReference>
<evidence type="ECO:0000256" key="3">
    <source>
        <dbReference type="ARBA" id="ARBA00022840"/>
    </source>
</evidence>
<keyword evidence="1 6" id="KW-0436">Ligase</keyword>
<name>A0ABY1QVB7_9SPHN</name>
<dbReference type="Gene3D" id="3.90.190.20">
    <property type="entry name" value="Mur ligase, C-terminal domain"/>
    <property type="match status" value="1"/>
</dbReference>
<dbReference type="Pfam" id="PF08245">
    <property type="entry name" value="Mur_ligase_M"/>
    <property type="match status" value="1"/>
</dbReference>
<feature type="domain" description="Mur ligase central" evidence="5">
    <location>
        <begin position="669"/>
        <end position="852"/>
    </location>
</feature>
<reference evidence="6 7" key="1">
    <citation type="submission" date="2017-05" db="EMBL/GenBank/DDBJ databases">
        <authorList>
            <person name="Varghese N."/>
            <person name="Submissions S."/>
        </authorList>
    </citation>
    <scope>NUCLEOTIDE SEQUENCE [LARGE SCALE GENOMIC DNA]</scope>
    <source>
        <strain evidence="6 7">SM16</strain>
    </source>
</reference>
<evidence type="ECO:0000259" key="4">
    <source>
        <dbReference type="Pfam" id="PF02875"/>
    </source>
</evidence>
<dbReference type="InterPro" id="IPR008928">
    <property type="entry name" value="6-hairpin_glycosidase_sf"/>
</dbReference>
<keyword evidence="2" id="KW-0547">Nucleotide-binding</keyword>
<evidence type="ECO:0000256" key="2">
    <source>
        <dbReference type="ARBA" id="ARBA00022741"/>
    </source>
</evidence>
<comment type="caution">
    <text evidence="6">The sequence shown here is derived from an EMBL/GenBank/DDBJ whole genome shotgun (WGS) entry which is preliminary data.</text>
</comment>
<evidence type="ECO:0000313" key="7">
    <source>
        <dbReference type="Proteomes" id="UP001157910"/>
    </source>
</evidence>
<evidence type="ECO:0000313" key="6">
    <source>
        <dbReference type="EMBL" id="SMP81827.1"/>
    </source>
</evidence>
<dbReference type="InterPro" id="IPR013221">
    <property type="entry name" value="Mur_ligase_cen"/>
</dbReference>
<dbReference type="SUPFAM" id="SSF53623">
    <property type="entry name" value="MurD-like peptide ligases, catalytic domain"/>
    <property type="match status" value="1"/>
</dbReference>
<accession>A0ABY1QVB7</accession>
<feature type="domain" description="Mur ligase C-terminal" evidence="4">
    <location>
        <begin position="881"/>
        <end position="1000"/>
    </location>
</feature>
<dbReference type="InterPro" id="IPR036565">
    <property type="entry name" value="Mur-like_cat_sf"/>
</dbReference>
<dbReference type="Proteomes" id="UP001157910">
    <property type="component" value="Unassembled WGS sequence"/>
</dbReference>
<dbReference type="EMBL" id="FXUI01000020">
    <property type="protein sequence ID" value="SMP81827.1"/>
    <property type="molecule type" value="Genomic_DNA"/>
</dbReference>
<organism evidence="6 7">
    <name type="scientific">Novosphingobium panipatense</name>
    <dbReference type="NCBI Taxonomy" id="428991"/>
    <lineage>
        <taxon>Bacteria</taxon>
        <taxon>Pseudomonadati</taxon>
        <taxon>Pseudomonadota</taxon>
        <taxon>Alphaproteobacteria</taxon>
        <taxon>Sphingomonadales</taxon>
        <taxon>Sphingomonadaceae</taxon>
        <taxon>Novosphingobium</taxon>
    </lineage>
</organism>
<dbReference type="GO" id="GO:0016874">
    <property type="term" value="F:ligase activity"/>
    <property type="evidence" value="ECO:0007669"/>
    <property type="project" value="UniProtKB-KW"/>
</dbReference>
<evidence type="ECO:0000259" key="5">
    <source>
        <dbReference type="Pfam" id="PF08245"/>
    </source>
</evidence>